<dbReference type="SUPFAM" id="SSF82671">
    <property type="entry name" value="SEA domain"/>
    <property type="match status" value="1"/>
</dbReference>
<evidence type="ECO:0000256" key="9">
    <source>
        <dbReference type="ARBA" id="ARBA00023157"/>
    </source>
</evidence>
<keyword evidence="3 13" id="KW-0812">Transmembrane</keyword>
<feature type="domain" description="SEA" evidence="14">
    <location>
        <begin position="122"/>
        <end position="236"/>
    </location>
</feature>
<feature type="transmembrane region" description="Helical" evidence="13">
    <location>
        <begin position="78"/>
        <end position="101"/>
    </location>
</feature>
<evidence type="ECO:0000313" key="19">
    <source>
        <dbReference type="Proteomes" id="UP001195483"/>
    </source>
</evidence>
<feature type="compositionally biased region" description="Low complexity" evidence="12">
    <location>
        <begin position="429"/>
        <end position="508"/>
    </location>
</feature>
<sequence>MAKYKNGTYWNEDFFNHDTHGHQMYWGKYYDYPDYFHHTEPNFALRYSAVGRRSHGLSSSNLDPRDQKQSSSISKSRIAIIIAAIVTICAIIAAIIVAVYFTSIPGKRSNPKATITNVEVSRLKTYQGEVGLAKEWNENLTDPDSPLYKQEANNFVSAMDQIYGYSPYKNRYKGTVVDGFRNGSIFVRCRIFWTGIYIQEIDSSSTSINGQEGQVISQVEINPLDTENLIKLIKDQLPDLLGTNLTATPVLQVVMTTIAPVTTGKPSTTAPKTTTSNNSTQKTLNQMTSQPTITTRIVIPPEIITNTGTPTTLMPSSTTTTATQKTNTNTTTTPNRTSTTLNSTANTEATTTQQTAIVTTISKSTTAIATSNPPTTNTDTSQISIESTTTLKSTTARTTMSIPSTTTTSNPTYVSTATWLPSITTITISKPPMTSTTTTPKPTTNNSITPSNPATSTATSTISNTTTENPITTSMMSKPATTSSRTTSTPATTSTETTQIPGSTSTTTLPKSFMPSTTTTTQPTTSVRPELTTAPNINEQLDSVTCQFENIYQCGYRNLHLEASWDQRSGNFFKMPPYDHTYGNETGRFMAAYNSSGLEVYYNQISLVGPEYPYRIEYLNALLSSPRKNFMSESCVYFYYYLNGTAIRPNPLSAQLYVYVNGSGGRRLEWYDHVNRTINGWLKGWVPLQPGYANIIFQARTVTTTTVWPGVVALDDVSVIAGSCPSYPDCGSDTFRCATTRVCISVYLQCDGNNDCIDGSDEENCISKPDYQVKLINGDGSYGSIAIFYQGLWRPVCMPKFSMMEGNSTIVRLACKKLGYIGRFQSAFANSRGGFVNSWHHPVEFAMKISCNYDQVDISNCSMNLTRTEESTISCYYYQAAFCSHDDCFSGERLCPTDNTNANHSFNAKCISKSYFCDGIPDCPGGTDEFNCANCSTSEFECTNHECIPASQRCDGTPQCGDKSDEYGCVIVTNNRSQIFHSHLSAYLPVCFNNTSIVLANILCSLSGQGSSTYYQSTTYGKGTVLTAHSNATTSLVPGYTMSIEPCFHLLLHCASIECGTTLFDDNKLPKILHGRDAVLGQLPWQIALYKNGFFACGGSIIHPNWVLTAAHCTKDLKPYSGRVGEVEVGSVSSEGYRGNLYSSSRTHIHPFHNRDDDNDISLLYFSQPIVYSDYVRPICIASKRTTEEILNTGFSAECYISGWGANQDFMNRELWSGKLQMVRVQLYQKEECDQMYYNAYKMYPQNITVCVDNQNFGSPSCSGDSGSPLICRNKYGRFEVLGMLSWGYGSCFKDGYPDIYQLAYPHADWITQITGLAFSDLTMDMD</sequence>
<keyword evidence="5" id="KW-0720">Serine protease</keyword>
<feature type="compositionally biased region" description="Low complexity" evidence="12">
    <location>
        <begin position="515"/>
        <end position="526"/>
    </location>
</feature>
<feature type="compositionally biased region" description="Low complexity" evidence="12">
    <location>
        <begin position="264"/>
        <end position="286"/>
    </location>
</feature>
<dbReference type="CDD" id="cd00190">
    <property type="entry name" value="Tryp_SPc"/>
    <property type="match status" value="1"/>
</dbReference>
<evidence type="ECO:0000256" key="4">
    <source>
        <dbReference type="ARBA" id="ARBA00022801"/>
    </source>
</evidence>
<dbReference type="InterPro" id="IPR001254">
    <property type="entry name" value="Trypsin_dom"/>
</dbReference>
<dbReference type="InterPro" id="IPR036055">
    <property type="entry name" value="LDL_receptor-like_sf"/>
</dbReference>
<dbReference type="InterPro" id="IPR013320">
    <property type="entry name" value="ConA-like_dom_sf"/>
</dbReference>
<dbReference type="Gene3D" id="2.40.10.10">
    <property type="entry name" value="Trypsin-like serine proteases"/>
    <property type="match status" value="1"/>
</dbReference>
<reference evidence="18" key="3">
    <citation type="submission" date="2023-05" db="EMBL/GenBank/DDBJ databases">
        <authorList>
            <person name="Smith C.H."/>
        </authorList>
    </citation>
    <scope>NUCLEOTIDE SEQUENCE</scope>
    <source>
        <strain evidence="18">CHS0354</strain>
        <tissue evidence="18">Mantle</tissue>
    </source>
</reference>
<dbReference type="GO" id="GO:0016020">
    <property type="term" value="C:membrane"/>
    <property type="evidence" value="ECO:0007669"/>
    <property type="project" value="UniProtKB-SubCell"/>
</dbReference>
<feature type="disulfide bond" evidence="10">
    <location>
        <begin position="935"/>
        <end position="947"/>
    </location>
</feature>
<dbReference type="Gene3D" id="3.10.250.10">
    <property type="entry name" value="SRCR-like domain"/>
    <property type="match status" value="1"/>
</dbReference>
<feature type="disulfide bond" evidence="11">
    <location>
        <begin position="851"/>
        <end position="861"/>
    </location>
</feature>
<dbReference type="Gene3D" id="3.30.70.960">
    <property type="entry name" value="SEA domain"/>
    <property type="match status" value="1"/>
</dbReference>
<evidence type="ECO:0000256" key="3">
    <source>
        <dbReference type="ARBA" id="ARBA00022692"/>
    </source>
</evidence>
<dbReference type="InterPro" id="IPR000082">
    <property type="entry name" value="SEA_dom"/>
</dbReference>
<dbReference type="PROSITE" id="PS50287">
    <property type="entry name" value="SRCR_2"/>
    <property type="match status" value="1"/>
</dbReference>
<dbReference type="SUPFAM" id="SSF56487">
    <property type="entry name" value="SRCR-like"/>
    <property type="match status" value="1"/>
</dbReference>
<evidence type="ECO:0000256" key="5">
    <source>
        <dbReference type="ARBA" id="ARBA00022825"/>
    </source>
</evidence>
<feature type="domain" description="Peptidase S1" evidence="16">
    <location>
        <begin position="1072"/>
        <end position="1316"/>
    </location>
</feature>
<proteinExistence type="predicted"/>
<evidence type="ECO:0000259" key="16">
    <source>
        <dbReference type="PROSITE" id="PS50240"/>
    </source>
</evidence>
<keyword evidence="9 11" id="KW-1015">Disulfide bond</keyword>
<evidence type="ECO:0000256" key="7">
    <source>
        <dbReference type="ARBA" id="ARBA00022989"/>
    </source>
</evidence>
<keyword evidence="8 13" id="KW-0472">Membrane</keyword>
<dbReference type="InterPro" id="IPR001190">
    <property type="entry name" value="SRCR"/>
</dbReference>
<evidence type="ECO:0000256" key="2">
    <source>
        <dbReference type="ARBA" id="ARBA00022670"/>
    </source>
</evidence>
<dbReference type="SUPFAM" id="SSF50494">
    <property type="entry name" value="Trypsin-like serine proteases"/>
    <property type="match status" value="1"/>
</dbReference>
<dbReference type="Proteomes" id="UP001195483">
    <property type="component" value="Unassembled WGS sequence"/>
</dbReference>
<dbReference type="PROSITE" id="PS00134">
    <property type="entry name" value="TRYPSIN_HIS"/>
    <property type="match status" value="1"/>
</dbReference>
<feature type="region of interest" description="Disordered" evidence="12">
    <location>
        <begin position="429"/>
        <end position="536"/>
    </location>
</feature>
<dbReference type="PROSITE" id="PS50024">
    <property type="entry name" value="SEA"/>
    <property type="match status" value="1"/>
</dbReference>
<evidence type="ECO:0000256" key="12">
    <source>
        <dbReference type="SAM" id="MobiDB-lite"/>
    </source>
</evidence>
<dbReference type="PROSITE" id="PS50060">
    <property type="entry name" value="MAM_2"/>
    <property type="match status" value="1"/>
</dbReference>
<dbReference type="CDD" id="cd00112">
    <property type="entry name" value="LDLa"/>
    <property type="match status" value="3"/>
</dbReference>
<feature type="disulfide bond" evidence="10">
    <location>
        <begin position="942"/>
        <end position="960"/>
    </location>
</feature>
<evidence type="ECO:0000259" key="15">
    <source>
        <dbReference type="PROSITE" id="PS50060"/>
    </source>
</evidence>
<dbReference type="InterPro" id="IPR002172">
    <property type="entry name" value="LDrepeatLR_classA_rpt"/>
</dbReference>
<dbReference type="SMART" id="SM00137">
    <property type="entry name" value="MAM"/>
    <property type="match status" value="1"/>
</dbReference>
<dbReference type="Gene3D" id="4.10.400.10">
    <property type="entry name" value="Low-density Lipoprotein Receptor"/>
    <property type="match status" value="3"/>
</dbReference>
<feature type="domain" description="SRCR" evidence="17">
    <location>
        <begin position="773"/>
        <end position="884"/>
    </location>
</feature>
<dbReference type="InterPro" id="IPR000998">
    <property type="entry name" value="MAM_dom"/>
</dbReference>
<organism evidence="18 19">
    <name type="scientific">Potamilus streckersoni</name>
    <dbReference type="NCBI Taxonomy" id="2493646"/>
    <lineage>
        <taxon>Eukaryota</taxon>
        <taxon>Metazoa</taxon>
        <taxon>Spiralia</taxon>
        <taxon>Lophotrochozoa</taxon>
        <taxon>Mollusca</taxon>
        <taxon>Bivalvia</taxon>
        <taxon>Autobranchia</taxon>
        <taxon>Heteroconchia</taxon>
        <taxon>Palaeoheterodonta</taxon>
        <taxon>Unionida</taxon>
        <taxon>Unionoidea</taxon>
        <taxon>Unionidae</taxon>
        <taxon>Ambleminae</taxon>
        <taxon>Lampsilini</taxon>
        <taxon>Potamilus</taxon>
    </lineage>
</organism>
<keyword evidence="19" id="KW-1185">Reference proteome</keyword>
<dbReference type="PANTHER" id="PTHR24252:SF7">
    <property type="entry name" value="HYALIN"/>
    <property type="match status" value="1"/>
</dbReference>
<evidence type="ECO:0000259" key="14">
    <source>
        <dbReference type="PROSITE" id="PS50024"/>
    </source>
</evidence>
<dbReference type="InterPro" id="IPR023415">
    <property type="entry name" value="LDLR_class-A_CS"/>
</dbReference>
<dbReference type="InterPro" id="IPR009003">
    <property type="entry name" value="Peptidase_S1_PA"/>
</dbReference>
<feature type="region of interest" description="Disordered" evidence="12">
    <location>
        <begin position="305"/>
        <end position="351"/>
    </location>
</feature>
<dbReference type="SMART" id="SM00020">
    <property type="entry name" value="Tryp_SPc"/>
    <property type="match status" value="1"/>
</dbReference>
<evidence type="ECO:0000256" key="1">
    <source>
        <dbReference type="ARBA" id="ARBA00004606"/>
    </source>
</evidence>
<feature type="region of interest" description="Disordered" evidence="12">
    <location>
        <begin position="264"/>
        <end position="289"/>
    </location>
</feature>
<feature type="disulfide bond" evidence="10">
    <location>
        <begin position="750"/>
        <end position="765"/>
    </location>
</feature>
<dbReference type="Pfam" id="PF00089">
    <property type="entry name" value="Trypsin"/>
    <property type="match status" value="1"/>
</dbReference>
<dbReference type="Pfam" id="PF01390">
    <property type="entry name" value="SEA"/>
    <property type="match status" value="1"/>
</dbReference>
<evidence type="ECO:0000313" key="18">
    <source>
        <dbReference type="EMBL" id="KAK3595678.1"/>
    </source>
</evidence>
<protein>
    <submittedName>
        <fullName evidence="18">Uncharacterized protein</fullName>
    </submittedName>
</protein>
<dbReference type="PANTHER" id="PTHR24252">
    <property type="entry name" value="ACROSIN-RELATED"/>
    <property type="match status" value="1"/>
</dbReference>
<evidence type="ECO:0000259" key="17">
    <source>
        <dbReference type="PROSITE" id="PS50287"/>
    </source>
</evidence>
<evidence type="ECO:0000256" key="6">
    <source>
        <dbReference type="ARBA" id="ARBA00022968"/>
    </source>
</evidence>
<dbReference type="GO" id="GO:0006508">
    <property type="term" value="P:proteolysis"/>
    <property type="evidence" value="ECO:0007669"/>
    <property type="project" value="UniProtKB-KW"/>
</dbReference>
<reference evidence="18" key="1">
    <citation type="journal article" date="2021" name="Genome Biol. Evol.">
        <title>A High-Quality Reference Genome for a Parasitic Bivalve with Doubly Uniparental Inheritance (Bivalvia: Unionida).</title>
        <authorList>
            <person name="Smith C.H."/>
        </authorList>
    </citation>
    <scope>NUCLEOTIDE SEQUENCE</scope>
    <source>
        <strain evidence="18">CHS0354</strain>
    </source>
</reference>
<dbReference type="SMART" id="SM00192">
    <property type="entry name" value="LDLa"/>
    <property type="match status" value="3"/>
</dbReference>
<dbReference type="FunFam" id="2.40.10.10:FF:000068">
    <property type="entry name" value="transmembrane protease serine 2"/>
    <property type="match status" value="1"/>
</dbReference>
<keyword evidence="6" id="KW-0735">Signal-anchor</keyword>
<dbReference type="InterPro" id="IPR018114">
    <property type="entry name" value="TRYPSIN_HIS"/>
</dbReference>
<comment type="subcellular location">
    <subcellularLocation>
        <location evidence="1">Membrane</location>
        <topology evidence="1">Single-pass type II membrane protein</topology>
    </subcellularLocation>
</comment>
<name>A0AAE0VYT2_9BIVA</name>
<evidence type="ECO:0000256" key="11">
    <source>
        <dbReference type="PROSITE-ProRule" id="PRU00196"/>
    </source>
</evidence>
<dbReference type="Pfam" id="PF00057">
    <property type="entry name" value="Ldl_recept_a"/>
    <property type="match status" value="2"/>
</dbReference>
<accession>A0AAE0VYT2</accession>
<dbReference type="SUPFAM" id="SSF49899">
    <property type="entry name" value="Concanavalin A-like lectins/glucanases"/>
    <property type="match status" value="1"/>
</dbReference>
<dbReference type="InterPro" id="IPR036772">
    <property type="entry name" value="SRCR-like_dom_sf"/>
</dbReference>
<dbReference type="InterPro" id="IPR043504">
    <property type="entry name" value="Peptidase_S1_PA_chymotrypsin"/>
</dbReference>
<dbReference type="SUPFAM" id="SSF57424">
    <property type="entry name" value="LDL receptor-like module"/>
    <property type="match status" value="3"/>
</dbReference>
<dbReference type="PROSITE" id="PS01209">
    <property type="entry name" value="LDLRA_1"/>
    <property type="match status" value="2"/>
</dbReference>
<keyword evidence="2" id="KW-0645">Protease</keyword>
<evidence type="ECO:0000256" key="13">
    <source>
        <dbReference type="SAM" id="Phobius"/>
    </source>
</evidence>
<dbReference type="EMBL" id="JAEAOA010001600">
    <property type="protein sequence ID" value="KAK3595678.1"/>
    <property type="molecule type" value="Genomic_DNA"/>
</dbReference>
<keyword evidence="4" id="KW-0378">Hydrolase</keyword>
<evidence type="ECO:0000256" key="8">
    <source>
        <dbReference type="ARBA" id="ARBA00023136"/>
    </source>
</evidence>
<dbReference type="GO" id="GO:0004252">
    <property type="term" value="F:serine-type endopeptidase activity"/>
    <property type="evidence" value="ECO:0007669"/>
    <property type="project" value="InterPro"/>
</dbReference>
<gene>
    <name evidence="18" type="ORF">CHS0354_026895</name>
</gene>
<dbReference type="PRINTS" id="PR00261">
    <property type="entry name" value="LDLRECEPTOR"/>
</dbReference>
<dbReference type="PROSITE" id="PS50240">
    <property type="entry name" value="TRYPSIN_DOM"/>
    <property type="match status" value="1"/>
</dbReference>
<keyword evidence="7 13" id="KW-1133">Transmembrane helix</keyword>
<dbReference type="SMART" id="SM00200">
    <property type="entry name" value="SEA"/>
    <property type="match status" value="1"/>
</dbReference>
<comment type="caution">
    <text evidence="18">The sequence shown here is derived from an EMBL/GenBank/DDBJ whole genome shotgun (WGS) entry which is preliminary data.</text>
</comment>
<feature type="disulfide bond" evidence="10">
    <location>
        <begin position="954"/>
        <end position="969"/>
    </location>
</feature>
<feature type="domain" description="MAM" evidence="15">
    <location>
        <begin position="544"/>
        <end position="726"/>
    </location>
</feature>
<comment type="caution">
    <text evidence="11">Lacks conserved residue(s) required for the propagation of feature annotation.</text>
</comment>
<dbReference type="PROSITE" id="PS50068">
    <property type="entry name" value="LDLRA_2"/>
    <property type="match status" value="3"/>
</dbReference>
<feature type="compositionally biased region" description="Low complexity" evidence="12">
    <location>
        <begin position="307"/>
        <end position="351"/>
    </location>
</feature>
<feature type="disulfide bond" evidence="10">
    <location>
        <begin position="917"/>
        <end position="932"/>
    </location>
</feature>
<dbReference type="Pfam" id="PF00629">
    <property type="entry name" value="MAM"/>
    <property type="match status" value="1"/>
</dbReference>
<dbReference type="InterPro" id="IPR036364">
    <property type="entry name" value="SEA_dom_sf"/>
</dbReference>
<reference evidence="18" key="2">
    <citation type="journal article" date="2021" name="Genome Biol. Evol.">
        <title>Developing a high-quality reference genome for a parasitic bivalve with doubly uniparental inheritance (Bivalvia: Unionida).</title>
        <authorList>
            <person name="Smith C.H."/>
        </authorList>
    </citation>
    <scope>NUCLEOTIDE SEQUENCE</scope>
    <source>
        <strain evidence="18">CHS0354</strain>
        <tissue evidence="18">Mantle</tissue>
    </source>
</reference>
<evidence type="ECO:0000256" key="10">
    <source>
        <dbReference type="PROSITE-ProRule" id="PRU00124"/>
    </source>
</evidence>